<protein>
    <submittedName>
        <fullName evidence="2">Uncharacterized protein</fullName>
    </submittedName>
</protein>
<dbReference type="RefSeq" id="WP_117357066.1">
    <property type="nucleotide sequence ID" value="NZ_QURH01000178.1"/>
</dbReference>
<feature type="transmembrane region" description="Helical" evidence="1">
    <location>
        <begin position="105"/>
        <end position="126"/>
    </location>
</feature>
<accession>A0A372JPN5</accession>
<dbReference type="OrthoDB" id="3483838at2"/>
<dbReference type="EMBL" id="QURH01000178">
    <property type="protein sequence ID" value="RFU41920.1"/>
    <property type="molecule type" value="Genomic_DNA"/>
</dbReference>
<dbReference type="Proteomes" id="UP000261811">
    <property type="component" value="Unassembled WGS sequence"/>
</dbReference>
<keyword evidence="3" id="KW-1185">Reference proteome</keyword>
<feature type="transmembrane region" description="Helical" evidence="1">
    <location>
        <begin position="75"/>
        <end position="93"/>
    </location>
</feature>
<reference evidence="2 3" key="1">
    <citation type="submission" date="2018-08" db="EMBL/GenBank/DDBJ databases">
        <title>Actinomadura jelena sp. nov., a novel Actinomycete isolated from soil in Chad.</title>
        <authorList>
            <person name="Shi L."/>
        </authorList>
    </citation>
    <scope>NUCLEOTIDE SEQUENCE [LARGE SCALE GENOMIC DNA]</scope>
    <source>
        <strain evidence="2 3">NEAU-G17</strain>
    </source>
</reference>
<proteinExistence type="predicted"/>
<feature type="transmembrane region" description="Helical" evidence="1">
    <location>
        <begin position="49"/>
        <end position="66"/>
    </location>
</feature>
<keyword evidence="1" id="KW-0812">Transmembrane</keyword>
<feature type="transmembrane region" description="Helical" evidence="1">
    <location>
        <begin position="7"/>
        <end position="29"/>
    </location>
</feature>
<keyword evidence="1" id="KW-0472">Membrane</keyword>
<dbReference type="AlphaFoldDB" id="A0A372JPN5"/>
<organism evidence="2 3">
    <name type="scientific">Actinomadura logoneensis</name>
    <dbReference type="NCBI Taxonomy" id="2293572"/>
    <lineage>
        <taxon>Bacteria</taxon>
        <taxon>Bacillati</taxon>
        <taxon>Actinomycetota</taxon>
        <taxon>Actinomycetes</taxon>
        <taxon>Streptosporangiales</taxon>
        <taxon>Thermomonosporaceae</taxon>
        <taxon>Actinomadura</taxon>
    </lineage>
</organism>
<name>A0A372JPN5_9ACTN</name>
<evidence type="ECO:0000313" key="2">
    <source>
        <dbReference type="EMBL" id="RFU41920.1"/>
    </source>
</evidence>
<keyword evidence="1" id="KW-1133">Transmembrane helix</keyword>
<evidence type="ECO:0000256" key="1">
    <source>
        <dbReference type="SAM" id="Phobius"/>
    </source>
</evidence>
<sequence length="136" mass="14063">MNGPLRALAGWFAAAAIWLVGFAVVANLSSGVANERTIPAFDRLTRIDLPWVVISLLMVLAAGLVYRDLTRPGRWLAVVLLVPALTTVLGVAAPAAGGTSLTAGLLYIVEGAAGAGLGLFGARLVGHREEQQGGYL</sequence>
<gene>
    <name evidence="2" type="ORF">DZF91_09285</name>
</gene>
<comment type="caution">
    <text evidence="2">The sequence shown here is derived from an EMBL/GenBank/DDBJ whole genome shotgun (WGS) entry which is preliminary data.</text>
</comment>
<evidence type="ECO:0000313" key="3">
    <source>
        <dbReference type="Proteomes" id="UP000261811"/>
    </source>
</evidence>